<reference evidence="1" key="1">
    <citation type="submission" date="2014-11" db="EMBL/GenBank/DDBJ databases">
        <authorList>
            <person name="Amaro Gonzalez C."/>
        </authorList>
    </citation>
    <scope>NUCLEOTIDE SEQUENCE</scope>
</reference>
<evidence type="ECO:0000313" key="1">
    <source>
        <dbReference type="EMBL" id="JAI03378.1"/>
    </source>
</evidence>
<proteinExistence type="predicted"/>
<dbReference type="AlphaFoldDB" id="A0A0E9XKX0"/>
<accession>A0A0E9XKX0</accession>
<protein>
    <submittedName>
        <fullName evidence="1">Uncharacterized protein</fullName>
    </submittedName>
</protein>
<dbReference type="EMBL" id="GBXM01005200">
    <property type="protein sequence ID" value="JAI03378.1"/>
    <property type="molecule type" value="Transcribed_RNA"/>
</dbReference>
<organism evidence="1">
    <name type="scientific">Anguilla anguilla</name>
    <name type="common">European freshwater eel</name>
    <name type="synonym">Muraena anguilla</name>
    <dbReference type="NCBI Taxonomy" id="7936"/>
    <lineage>
        <taxon>Eukaryota</taxon>
        <taxon>Metazoa</taxon>
        <taxon>Chordata</taxon>
        <taxon>Craniata</taxon>
        <taxon>Vertebrata</taxon>
        <taxon>Euteleostomi</taxon>
        <taxon>Actinopterygii</taxon>
        <taxon>Neopterygii</taxon>
        <taxon>Teleostei</taxon>
        <taxon>Anguilliformes</taxon>
        <taxon>Anguillidae</taxon>
        <taxon>Anguilla</taxon>
    </lineage>
</organism>
<sequence length="53" mass="5664">MIDVELSDASMKSILLTCGSMTLAPKRLLKVAKFSTVSSFKSLCHVTCETPSG</sequence>
<name>A0A0E9XKX0_ANGAN</name>
<reference evidence="1" key="2">
    <citation type="journal article" date="2015" name="Fish Shellfish Immunol.">
        <title>Early steps in the European eel (Anguilla anguilla)-Vibrio vulnificus interaction in the gills: Role of the RtxA13 toxin.</title>
        <authorList>
            <person name="Callol A."/>
            <person name="Pajuelo D."/>
            <person name="Ebbesson L."/>
            <person name="Teles M."/>
            <person name="MacKenzie S."/>
            <person name="Amaro C."/>
        </authorList>
    </citation>
    <scope>NUCLEOTIDE SEQUENCE</scope>
</reference>